<dbReference type="GO" id="GO:0051382">
    <property type="term" value="P:kinetochore assembly"/>
    <property type="evidence" value="ECO:0007669"/>
    <property type="project" value="TreeGrafter"/>
</dbReference>
<dbReference type="EMBL" id="NKXS01003123">
    <property type="protein sequence ID" value="PIN10791.1"/>
    <property type="molecule type" value="Genomic_DNA"/>
</dbReference>
<keyword evidence="4" id="KW-0132">Cell division</keyword>
<comment type="caution">
    <text evidence="10">The sequence shown here is derived from an EMBL/GenBank/DDBJ whole genome shotgun (WGS) entry which is preliminary data.</text>
</comment>
<dbReference type="GO" id="GO:0000444">
    <property type="term" value="C:MIS12/MIND type complex"/>
    <property type="evidence" value="ECO:0007669"/>
    <property type="project" value="TreeGrafter"/>
</dbReference>
<dbReference type="GO" id="GO:0005634">
    <property type="term" value="C:nucleus"/>
    <property type="evidence" value="ECO:0007669"/>
    <property type="project" value="InterPro"/>
</dbReference>
<evidence type="ECO:0000256" key="5">
    <source>
        <dbReference type="ARBA" id="ARBA00022776"/>
    </source>
</evidence>
<keyword evidence="3" id="KW-0158">Chromosome</keyword>
<proteinExistence type="inferred from homology"/>
<evidence type="ECO:0000256" key="8">
    <source>
        <dbReference type="ARBA" id="ARBA00023306"/>
    </source>
</evidence>
<organism evidence="10 11">
    <name type="scientific">Handroanthus impetiginosus</name>
    <dbReference type="NCBI Taxonomy" id="429701"/>
    <lineage>
        <taxon>Eukaryota</taxon>
        <taxon>Viridiplantae</taxon>
        <taxon>Streptophyta</taxon>
        <taxon>Embryophyta</taxon>
        <taxon>Tracheophyta</taxon>
        <taxon>Spermatophyta</taxon>
        <taxon>Magnoliopsida</taxon>
        <taxon>eudicotyledons</taxon>
        <taxon>Gunneridae</taxon>
        <taxon>Pentapetalae</taxon>
        <taxon>asterids</taxon>
        <taxon>lamiids</taxon>
        <taxon>Lamiales</taxon>
        <taxon>Bignoniaceae</taxon>
        <taxon>Crescentiina</taxon>
        <taxon>Tabebuia alliance</taxon>
        <taxon>Handroanthus</taxon>
    </lineage>
</organism>
<comment type="subcellular location">
    <subcellularLocation>
        <location evidence="1">Chromosome</location>
        <location evidence="1">Centromere</location>
        <location evidence="1">Kinetochore</location>
    </subcellularLocation>
</comment>
<accession>A0A2G9GZT6</accession>
<evidence type="ECO:0000256" key="2">
    <source>
        <dbReference type="ARBA" id="ARBA00008643"/>
    </source>
</evidence>
<evidence type="ECO:0000256" key="3">
    <source>
        <dbReference type="ARBA" id="ARBA00022454"/>
    </source>
</evidence>
<sequence length="245" mass="27679">MEGSNSEAIFESLNLSPQLFINEVLNVVDDLVDEAFNFFLQEASALLKTEGTDRSAELSKGVAYIRNLIQLTIDQRMQKWEEYCLRFCFNVPDGFSLPKANELSGDDLPDLDALTDTELDAQLNSLREKLALVGKESAELGRELRVLERQSLSSNQSAGSIDEALQLYNKHNATEMFQELTIMASEFRAKLGNLKKRRIDECHRDRADRLSVKDWDVLRMPGGNALLGAKLEELQEFLEKITTTS</sequence>
<protein>
    <recommendedName>
        <fullName evidence="12">Centromere protein Mis12</fullName>
    </recommendedName>
</protein>
<reference evidence="11" key="1">
    <citation type="journal article" date="2018" name="Gigascience">
        <title>Genome assembly of the Pink Ipe (Handroanthus impetiginosus, Bignoniaceae), a highly valued, ecologically keystone Neotropical timber forest tree.</title>
        <authorList>
            <person name="Silva-Junior O.B."/>
            <person name="Grattapaglia D."/>
            <person name="Novaes E."/>
            <person name="Collevatti R.G."/>
        </authorList>
    </citation>
    <scope>NUCLEOTIDE SEQUENCE [LARGE SCALE GENOMIC DNA]</scope>
    <source>
        <strain evidence="11">cv. UFG-1</strain>
    </source>
</reference>
<dbReference type="STRING" id="429701.A0A2G9GZT6"/>
<evidence type="ECO:0000256" key="4">
    <source>
        <dbReference type="ARBA" id="ARBA00022618"/>
    </source>
</evidence>
<keyword evidence="11" id="KW-1185">Reference proteome</keyword>
<dbReference type="OrthoDB" id="1884855at2759"/>
<dbReference type="PANTHER" id="PTHR14527">
    <property type="entry name" value="PROTEIN MIS12 HOMOLOG"/>
    <property type="match status" value="1"/>
</dbReference>
<gene>
    <name evidence="10" type="ORF">CDL12_16615</name>
</gene>
<evidence type="ECO:0000256" key="9">
    <source>
        <dbReference type="ARBA" id="ARBA00023328"/>
    </source>
</evidence>
<evidence type="ECO:0000313" key="11">
    <source>
        <dbReference type="Proteomes" id="UP000231279"/>
    </source>
</evidence>
<dbReference type="Proteomes" id="UP000231279">
    <property type="component" value="Unassembled WGS sequence"/>
</dbReference>
<keyword evidence="5" id="KW-0498">Mitosis</keyword>
<comment type="similarity">
    <text evidence="2">Belongs to the mis12 family.</text>
</comment>
<dbReference type="PANTHER" id="PTHR14527:SF2">
    <property type="entry name" value="PROTEIN MIS12 HOMOLOG"/>
    <property type="match status" value="1"/>
</dbReference>
<keyword evidence="6" id="KW-0995">Kinetochore</keyword>
<evidence type="ECO:0000313" key="10">
    <source>
        <dbReference type="EMBL" id="PIN10791.1"/>
    </source>
</evidence>
<keyword evidence="8" id="KW-0131">Cell cycle</keyword>
<dbReference type="Pfam" id="PF05859">
    <property type="entry name" value="Mis12"/>
    <property type="match status" value="1"/>
</dbReference>
<dbReference type="GO" id="GO:0000070">
    <property type="term" value="P:mitotic sister chromatid segregation"/>
    <property type="evidence" value="ECO:0007669"/>
    <property type="project" value="TreeGrafter"/>
</dbReference>
<keyword evidence="7" id="KW-0175">Coiled coil</keyword>
<evidence type="ECO:0000256" key="1">
    <source>
        <dbReference type="ARBA" id="ARBA00004629"/>
    </source>
</evidence>
<evidence type="ECO:0008006" key="12">
    <source>
        <dbReference type="Google" id="ProtNLM"/>
    </source>
</evidence>
<dbReference type="GO" id="GO:0051301">
    <property type="term" value="P:cell division"/>
    <property type="evidence" value="ECO:0007669"/>
    <property type="project" value="UniProtKB-KW"/>
</dbReference>
<name>A0A2G9GZT6_9LAMI</name>
<evidence type="ECO:0000256" key="6">
    <source>
        <dbReference type="ARBA" id="ARBA00022838"/>
    </source>
</evidence>
<dbReference type="InterPro" id="IPR008685">
    <property type="entry name" value="Centromere_Mis12"/>
</dbReference>
<evidence type="ECO:0000256" key="7">
    <source>
        <dbReference type="ARBA" id="ARBA00023054"/>
    </source>
</evidence>
<dbReference type="AlphaFoldDB" id="A0A2G9GZT6"/>
<keyword evidence="9" id="KW-0137">Centromere</keyword>